<evidence type="ECO:0000313" key="3">
    <source>
        <dbReference type="EMBL" id="KOO29571.1"/>
    </source>
</evidence>
<proteinExistence type="predicted"/>
<dbReference type="GO" id="GO:0005794">
    <property type="term" value="C:Golgi apparatus"/>
    <property type="evidence" value="ECO:0007669"/>
    <property type="project" value="TreeGrafter"/>
</dbReference>
<dbReference type="AlphaFoldDB" id="A0A0M0JSG4"/>
<dbReference type="Pfam" id="PF03407">
    <property type="entry name" value="Nucleotid_trans"/>
    <property type="match status" value="1"/>
</dbReference>
<gene>
    <name evidence="3" type="ORF">Ctob_005626</name>
</gene>
<evidence type="ECO:0000256" key="1">
    <source>
        <dbReference type="SAM" id="SignalP"/>
    </source>
</evidence>
<dbReference type="PANTHER" id="PTHR46936:SF1">
    <property type="entry name" value="ARABINOSYLTRANSFERASE XEG113"/>
    <property type="match status" value="1"/>
</dbReference>
<feature type="domain" description="Nucleotide-diphospho-sugar transferase" evidence="2">
    <location>
        <begin position="145"/>
        <end position="363"/>
    </location>
</feature>
<reference evidence="4" key="1">
    <citation type="journal article" date="2015" name="PLoS Genet.">
        <title>Genome Sequence and Transcriptome Analyses of Chrysochromulina tobin: Metabolic Tools for Enhanced Algal Fitness in the Prominent Order Prymnesiales (Haptophyceae).</title>
        <authorList>
            <person name="Hovde B.T."/>
            <person name="Deodato C.R."/>
            <person name="Hunsperger H.M."/>
            <person name="Ryken S.A."/>
            <person name="Yost W."/>
            <person name="Jha R.K."/>
            <person name="Patterson J."/>
            <person name="Monnat R.J. Jr."/>
            <person name="Barlow S.B."/>
            <person name="Starkenburg S.R."/>
            <person name="Cattolico R.A."/>
        </authorList>
    </citation>
    <scope>NUCLEOTIDE SEQUENCE</scope>
    <source>
        <strain evidence="4">CCMP291</strain>
    </source>
</reference>
<keyword evidence="1" id="KW-0732">Signal</keyword>
<dbReference type="InterPro" id="IPR053250">
    <property type="entry name" value="Glycosyltransferase_77"/>
</dbReference>
<keyword evidence="4" id="KW-1185">Reference proteome</keyword>
<evidence type="ECO:0000259" key="2">
    <source>
        <dbReference type="Pfam" id="PF03407"/>
    </source>
</evidence>
<dbReference type="InterPro" id="IPR005069">
    <property type="entry name" value="Nucl-diP-sugar_transferase"/>
</dbReference>
<dbReference type="PANTHER" id="PTHR46936">
    <property type="entry name" value="ARABINOSYLTRANSFERASE XEG113"/>
    <property type="match status" value="1"/>
</dbReference>
<name>A0A0M0JSG4_9EUKA</name>
<sequence length="384" mass="40760">MAKRLSLVLAIGLTSLTLLREYSSLSRDLSPAATAAAAVTLISTPESDAYAASLSAVLATHSLPRRPPDGQQHDERLWQRSVPAAVPVDAPPAAPCVPLDAAAVGAASASNELGVTFVTFANHAQLDFALNWYAHLAALQLGSSSLVGATDTPTERGLAAAGVRCYPLRSALGAAEAKWGSEGFSHMGRTKARLLRTLLELNATVLFADADVVFLRDPLPFLRRQLHAGAQLLFHTDGFGSSARALAAQPEGLEDPSFGLTPELNTGLFVALPAARKLAIAWCEALDADGAFSNWKNDQQSLNQLVRRGLRTRPGSALMGAFDGTLELGLLPNHLFPSGHVFFLQRALRGAHAPPYAVHLTFQARAALRRPSDCMPYVAHLIAC</sequence>
<comment type="caution">
    <text evidence="3">The sequence shown here is derived from an EMBL/GenBank/DDBJ whole genome shotgun (WGS) entry which is preliminary data.</text>
</comment>
<feature type="chain" id="PRO_5005602036" evidence="1">
    <location>
        <begin position="22"/>
        <end position="384"/>
    </location>
</feature>
<dbReference type="Proteomes" id="UP000037460">
    <property type="component" value="Unassembled WGS sequence"/>
</dbReference>
<organism evidence="3 4">
    <name type="scientific">Chrysochromulina tobinii</name>
    <dbReference type="NCBI Taxonomy" id="1460289"/>
    <lineage>
        <taxon>Eukaryota</taxon>
        <taxon>Haptista</taxon>
        <taxon>Haptophyta</taxon>
        <taxon>Prymnesiophyceae</taxon>
        <taxon>Prymnesiales</taxon>
        <taxon>Chrysochromulinaceae</taxon>
        <taxon>Chrysochromulina</taxon>
    </lineage>
</organism>
<dbReference type="GO" id="GO:0052636">
    <property type="term" value="F:arabinosyltransferase activity"/>
    <property type="evidence" value="ECO:0007669"/>
    <property type="project" value="TreeGrafter"/>
</dbReference>
<accession>A0A0M0JSG4</accession>
<keyword evidence="3" id="KW-0808">Transferase</keyword>
<dbReference type="OrthoDB" id="540503at2759"/>
<feature type="signal peptide" evidence="1">
    <location>
        <begin position="1"/>
        <end position="21"/>
    </location>
</feature>
<protein>
    <submittedName>
        <fullName evidence="3">Glycosyltransferase family 77 protein</fullName>
    </submittedName>
</protein>
<evidence type="ECO:0000313" key="4">
    <source>
        <dbReference type="Proteomes" id="UP000037460"/>
    </source>
</evidence>
<dbReference type="EMBL" id="JWZX01002395">
    <property type="protein sequence ID" value="KOO29571.1"/>
    <property type="molecule type" value="Genomic_DNA"/>
</dbReference>